<feature type="site" description="Could play a key role in the communication between the regulatory and the substrate sites" evidence="9">
    <location>
        <position position="111"/>
    </location>
</feature>
<evidence type="ECO:0000256" key="2">
    <source>
        <dbReference type="ARBA" id="ARBA00022600"/>
    </source>
</evidence>
<keyword evidence="4 9" id="KW-0548">Nucleotidyltransferase</keyword>
<comment type="pathway">
    <text evidence="9">Glycan biosynthesis; glycogen biosynthesis.</text>
</comment>
<proteinExistence type="inferred from homology"/>
<dbReference type="PROSITE" id="PS00808">
    <property type="entry name" value="ADP_GLC_PYROPHOSPH_1"/>
    <property type="match status" value="1"/>
</dbReference>
<dbReference type="NCBIfam" id="NF002023">
    <property type="entry name" value="PRK00844.1"/>
    <property type="match status" value="1"/>
</dbReference>
<dbReference type="SUPFAM" id="SSF53448">
    <property type="entry name" value="Nucleotide-diphospho-sugar transferases"/>
    <property type="match status" value="1"/>
</dbReference>
<evidence type="ECO:0000259" key="11">
    <source>
        <dbReference type="Pfam" id="PF24894"/>
    </source>
</evidence>
<dbReference type="RefSeq" id="WP_198321922.1">
    <property type="nucleotide sequence ID" value="NZ_CP104311.1"/>
</dbReference>
<dbReference type="Pfam" id="PF00483">
    <property type="entry name" value="NTP_transferase"/>
    <property type="match status" value="1"/>
</dbReference>
<gene>
    <name evidence="9 12" type="primary">glgC</name>
    <name evidence="12" type="ORF">N4J17_13410</name>
</gene>
<evidence type="ECO:0000256" key="4">
    <source>
        <dbReference type="ARBA" id="ARBA00022695"/>
    </source>
</evidence>
<dbReference type="InterPro" id="IPR029044">
    <property type="entry name" value="Nucleotide-diphossugar_trans"/>
</dbReference>
<keyword evidence="7 9" id="KW-0320">Glycogen biosynthesis</keyword>
<evidence type="ECO:0000256" key="9">
    <source>
        <dbReference type="HAMAP-Rule" id="MF_00624"/>
    </source>
</evidence>
<keyword evidence="5 9" id="KW-0547">Nucleotide-binding</keyword>
<evidence type="ECO:0000256" key="1">
    <source>
        <dbReference type="ARBA" id="ARBA00010443"/>
    </source>
</evidence>
<keyword evidence="8 9" id="KW-0119">Carbohydrate metabolism</keyword>
<dbReference type="Gene3D" id="2.160.10.10">
    <property type="entry name" value="Hexapeptide repeat proteins"/>
    <property type="match status" value="1"/>
</dbReference>
<dbReference type="CDD" id="cd02508">
    <property type="entry name" value="ADP_Glucose_PP"/>
    <property type="match status" value="1"/>
</dbReference>
<feature type="domain" description="Glucose-1-phosphate adenylyltransferase/Bifunctional protein GlmU-like C-terminal hexapeptide" evidence="11">
    <location>
        <begin position="308"/>
        <end position="411"/>
    </location>
</feature>
<keyword evidence="3 9" id="KW-0808">Transferase</keyword>
<dbReference type="SUPFAM" id="SSF51161">
    <property type="entry name" value="Trimeric LpxA-like enzymes"/>
    <property type="match status" value="1"/>
</dbReference>
<dbReference type="Gene3D" id="3.90.550.10">
    <property type="entry name" value="Spore Coat Polysaccharide Biosynthesis Protein SpsA, Chain A"/>
    <property type="match status" value="1"/>
</dbReference>
<dbReference type="InterPro" id="IPR023049">
    <property type="entry name" value="GlgC_bac"/>
</dbReference>
<dbReference type="NCBIfam" id="NF001947">
    <property type="entry name" value="PRK00725.1"/>
    <property type="match status" value="1"/>
</dbReference>
<feature type="site" description="Could play a key role in the communication between the regulatory and the substrate sites" evidence="9">
    <location>
        <position position="73"/>
    </location>
</feature>
<dbReference type="InterPro" id="IPR011004">
    <property type="entry name" value="Trimer_LpxA-like_sf"/>
</dbReference>
<evidence type="ECO:0000256" key="6">
    <source>
        <dbReference type="ARBA" id="ARBA00022840"/>
    </source>
</evidence>
<evidence type="ECO:0000256" key="8">
    <source>
        <dbReference type="ARBA" id="ARBA00023277"/>
    </source>
</evidence>
<dbReference type="InterPro" id="IPR056818">
    <property type="entry name" value="GlmU/GlgC-like_hexapep"/>
</dbReference>
<dbReference type="EC" id="2.7.7.27" evidence="9"/>
<dbReference type="Pfam" id="PF24894">
    <property type="entry name" value="Hexapep_GlmU"/>
    <property type="match status" value="1"/>
</dbReference>
<keyword evidence="13" id="KW-1185">Reference proteome</keyword>
<name>A0ABZ2F2M1_METCP</name>
<accession>A0ABZ2F2M1</accession>
<feature type="binding site" evidence="9">
    <location>
        <position position="177"/>
    </location>
    <ligand>
        <name>alpha-D-glucose 1-phosphate</name>
        <dbReference type="ChEBI" id="CHEBI:58601"/>
    </ligand>
</feature>
<keyword evidence="6 9" id="KW-0067">ATP-binding</keyword>
<feature type="domain" description="Nucleotidyl transferase" evidence="10">
    <location>
        <begin position="21"/>
        <end position="284"/>
    </location>
</feature>
<keyword evidence="2 9" id="KW-0321">Glycogen metabolism</keyword>
<organism evidence="12 13">
    <name type="scientific">Methylococcus capsulatus</name>
    <dbReference type="NCBI Taxonomy" id="414"/>
    <lineage>
        <taxon>Bacteria</taxon>
        <taxon>Pseudomonadati</taxon>
        <taxon>Pseudomonadota</taxon>
        <taxon>Gammaproteobacteria</taxon>
        <taxon>Methylococcales</taxon>
        <taxon>Methylococcaceae</taxon>
        <taxon>Methylococcus</taxon>
    </lineage>
</organism>
<dbReference type="Proteomes" id="UP001359308">
    <property type="component" value="Chromosome"/>
</dbReference>
<dbReference type="InterPro" id="IPR005835">
    <property type="entry name" value="NTP_transferase_dom"/>
</dbReference>
<dbReference type="InterPro" id="IPR005836">
    <property type="entry name" value="ADP_Glu_pyroP_CS"/>
</dbReference>
<reference evidence="12 13" key="1">
    <citation type="submission" date="2022-09" db="EMBL/GenBank/DDBJ databases">
        <authorList>
            <person name="Giprobiosintez L."/>
        </authorList>
    </citation>
    <scope>NUCLEOTIDE SEQUENCE [LARGE SCALE GENOMIC DNA]</scope>
    <source>
        <strain evidence="13">VKPM-B-12549 (GBS-15)</strain>
    </source>
</reference>
<dbReference type="GO" id="GO:0008878">
    <property type="term" value="F:glucose-1-phosphate adenylyltransferase activity"/>
    <property type="evidence" value="ECO:0007669"/>
    <property type="project" value="UniProtKB-EC"/>
</dbReference>
<evidence type="ECO:0000256" key="3">
    <source>
        <dbReference type="ARBA" id="ARBA00022679"/>
    </source>
</evidence>
<dbReference type="PANTHER" id="PTHR43523">
    <property type="entry name" value="GLUCOSE-1-PHOSPHATE ADENYLYLTRANSFERASE-RELATED"/>
    <property type="match status" value="1"/>
</dbReference>
<dbReference type="NCBIfam" id="TIGR02091">
    <property type="entry name" value="glgC"/>
    <property type="match status" value="1"/>
</dbReference>
<dbReference type="InterPro" id="IPR011831">
    <property type="entry name" value="ADP-Glc_PPase"/>
</dbReference>
<feature type="binding site" evidence="9">
    <location>
        <position position="210"/>
    </location>
    <ligand>
        <name>alpha-D-glucose 1-phosphate</name>
        <dbReference type="ChEBI" id="CHEBI:58601"/>
    </ligand>
</feature>
<dbReference type="CDD" id="cd04651">
    <property type="entry name" value="LbH_G1P_AT_C"/>
    <property type="match status" value="1"/>
</dbReference>
<dbReference type="HAMAP" id="MF_00624">
    <property type="entry name" value="GlgC"/>
    <property type="match status" value="1"/>
</dbReference>
<dbReference type="PROSITE" id="PS00809">
    <property type="entry name" value="ADP_GLC_PYROPHOSPH_2"/>
    <property type="match status" value="1"/>
</dbReference>
<comment type="similarity">
    <text evidence="1 9">Belongs to the bacterial/plant glucose-1-phosphate adenylyltransferase family.</text>
</comment>
<evidence type="ECO:0000313" key="13">
    <source>
        <dbReference type="Proteomes" id="UP001359308"/>
    </source>
</evidence>
<feature type="binding site" evidence="9">
    <location>
        <begin position="192"/>
        <end position="193"/>
    </location>
    <ligand>
        <name>alpha-D-glucose 1-phosphate</name>
        <dbReference type="ChEBI" id="CHEBI:58601"/>
    </ligand>
</feature>
<comment type="subunit">
    <text evidence="9">Homotetramer.</text>
</comment>
<dbReference type="PANTHER" id="PTHR43523:SF2">
    <property type="entry name" value="GLUCOSE-1-PHOSPHATE ADENYLYLTRANSFERASE"/>
    <property type="match status" value="1"/>
</dbReference>
<comment type="function">
    <text evidence="9">Involved in the biosynthesis of ADP-glucose, a building block required for the elongation reactions to produce glycogen. Catalyzes the reaction between ATP and alpha-D-glucose 1-phosphate (G1P) to produce pyrophosphate and ADP-Glc.</text>
</comment>
<sequence length="424" mass="48070">MPESMHASSRFVSRLTRRTLALILAGGRGSRLQKLTEWRAKPAVPFGGKFRIIDFPLSNCVNSGIRQIGVLTQYKADSLIRHIQQGWGFLRGELGEFVDIMPAQQRLQESWYAGTADAVYQNLDIIRQRHPEFILILAGDHVYKMDYGLMLAYHVEKNADLTIGCLEVPLADARAFGVMQMDAEQRIQKFVEKPSDPPAIPHRPDYAAASMGIYIFNTGFLFEQLIKDADTPGSNHDFGMDIIPQVIQKYRVFAYRFRNAQSGVQSYWRDVGTVDSYWAANMELIGVDPELNLYDQEWPIWTYQAQTPPAKFVFDDDDRRGMAVDSMVSGGCIISGAEVRHSLLFSNVRVNSFSHVLDSVILPEVNIGRHCRIRRTVIDKGCNIPPNTVIGEDLEEDRKRYYVSPDGIVLVTPDCLGQQLHFHR</sequence>
<evidence type="ECO:0000256" key="7">
    <source>
        <dbReference type="ARBA" id="ARBA00023056"/>
    </source>
</evidence>
<comment type="catalytic activity">
    <reaction evidence="9">
        <text>alpha-D-glucose 1-phosphate + ATP + H(+) = ADP-alpha-D-glucose + diphosphate</text>
        <dbReference type="Rhea" id="RHEA:12120"/>
        <dbReference type="ChEBI" id="CHEBI:15378"/>
        <dbReference type="ChEBI" id="CHEBI:30616"/>
        <dbReference type="ChEBI" id="CHEBI:33019"/>
        <dbReference type="ChEBI" id="CHEBI:57498"/>
        <dbReference type="ChEBI" id="CHEBI:58601"/>
        <dbReference type="EC" id="2.7.7.27"/>
    </reaction>
</comment>
<evidence type="ECO:0000313" key="12">
    <source>
        <dbReference type="EMBL" id="WWF01452.1"/>
    </source>
</evidence>
<evidence type="ECO:0000259" key="10">
    <source>
        <dbReference type="Pfam" id="PF00483"/>
    </source>
</evidence>
<protein>
    <recommendedName>
        <fullName evidence="9">Glucose-1-phosphate adenylyltransferase</fullName>
        <ecNumber evidence="9">2.7.7.27</ecNumber>
    </recommendedName>
    <alternativeName>
        <fullName evidence="9">ADP-glucose pyrophosphorylase</fullName>
        <shortName evidence="9">ADPGlc PPase</shortName>
    </alternativeName>
    <alternativeName>
        <fullName evidence="9">ADP-glucose synthase</fullName>
    </alternativeName>
</protein>
<evidence type="ECO:0000256" key="5">
    <source>
        <dbReference type="ARBA" id="ARBA00022741"/>
    </source>
</evidence>
<dbReference type="EMBL" id="CP104311">
    <property type="protein sequence ID" value="WWF01452.1"/>
    <property type="molecule type" value="Genomic_DNA"/>
</dbReference>
<feature type="binding site" evidence="9">
    <location>
        <position position="112"/>
    </location>
    <ligand>
        <name>alpha-D-glucose 1-phosphate</name>
        <dbReference type="ChEBI" id="CHEBI:58601"/>
    </ligand>
</feature>